<dbReference type="Pfam" id="PF13424">
    <property type="entry name" value="TPR_12"/>
    <property type="match status" value="1"/>
</dbReference>
<dbReference type="KEGG" id="ovi:T265_06092"/>
<protein>
    <submittedName>
        <fullName evidence="3">Uncharacterized protein</fullName>
    </submittedName>
</protein>
<accession>A0A074ZTM1</accession>
<reference evidence="3 4" key="1">
    <citation type="submission" date="2013-11" db="EMBL/GenBank/DDBJ databases">
        <title>Opisthorchis viverrini - life in the bile duct.</title>
        <authorList>
            <person name="Young N.D."/>
            <person name="Nagarajan N."/>
            <person name="Lin S.J."/>
            <person name="Korhonen P.K."/>
            <person name="Jex A.R."/>
            <person name="Hall R.S."/>
            <person name="Safavi-Hemami H."/>
            <person name="Kaewkong W."/>
            <person name="Bertrand D."/>
            <person name="Gao S."/>
            <person name="Seet Q."/>
            <person name="Wongkham S."/>
            <person name="Teh B.T."/>
            <person name="Wongkham C."/>
            <person name="Intapan P.M."/>
            <person name="Maleewong W."/>
            <person name="Yang X."/>
            <person name="Hu M."/>
            <person name="Wang Z."/>
            <person name="Hofmann A."/>
            <person name="Sternberg P.W."/>
            <person name="Tan P."/>
            <person name="Wang J."/>
            <person name="Gasser R.B."/>
        </authorList>
    </citation>
    <scope>NUCLEOTIDE SEQUENCE [LARGE SCALE GENOMIC DNA]</scope>
</reference>
<dbReference type="RefSeq" id="XP_009169534.1">
    <property type="nucleotide sequence ID" value="XM_009171270.1"/>
</dbReference>
<dbReference type="SUPFAM" id="SSF48452">
    <property type="entry name" value="TPR-like"/>
    <property type="match status" value="1"/>
</dbReference>
<feature type="repeat" description="TPR" evidence="1">
    <location>
        <begin position="250"/>
        <end position="283"/>
    </location>
</feature>
<keyword evidence="1" id="KW-0802">TPR repeat</keyword>
<evidence type="ECO:0000313" key="3">
    <source>
        <dbReference type="EMBL" id="KER26730.1"/>
    </source>
</evidence>
<dbReference type="PANTHER" id="PTHR47050">
    <property type="entry name" value="TETRATRICOPEPTIDE REPEAT PROTEIN 24"/>
    <property type="match status" value="1"/>
</dbReference>
<dbReference type="STRING" id="6198.A0A074ZTM1"/>
<proteinExistence type="predicted"/>
<evidence type="ECO:0000313" key="4">
    <source>
        <dbReference type="Proteomes" id="UP000054324"/>
    </source>
</evidence>
<dbReference type="Proteomes" id="UP000054324">
    <property type="component" value="Unassembled WGS sequence"/>
</dbReference>
<name>A0A074ZTM1_OPIVI</name>
<dbReference type="CTD" id="20320274"/>
<dbReference type="SMART" id="SM00028">
    <property type="entry name" value="TPR"/>
    <property type="match status" value="3"/>
</dbReference>
<evidence type="ECO:0000256" key="1">
    <source>
        <dbReference type="PROSITE-ProRule" id="PRU00339"/>
    </source>
</evidence>
<dbReference type="Gene3D" id="1.25.40.10">
    <property type="entry name" value="Tetratricopeptide repeat domain"/>
    <property type="match status" value="1"/>
</dbReference>
<feature type="region of interest" description="Disordered" evidence="2">
    <location>
        <begin position="455"/>
        <end position="494"/>
    </location>
</feature>
<sequence length="494" mass="54986">MGIRFTCFLQGCGMICPRKLPKEALSSGDRTEDTNTQYNTTPPDKADVSNNCDLTIPQKPIRTIEPCPKLGDAQSGDQQYFQEIDLLLQKAGQYEERRQWENAIQSLESCLFLLKAKTNEDTDAHKSAKVSTAVRIAWLKEFCGQSNVSVLESWVHAMRLARAYDEQKLSFVCARRVLHHACCLHGDTNLNEILADLHRTAESQESGQYKGALLNGIGLVYMRTGDYLKALNAFQTALNCIVHYSPNTRASLWQNLGTAYSAMGRRELAVEALITALKLYRRKSMYEGEAQACYNLGCVLSAIPSKNSLARWYFVLARRAAQMVHLQRIVGLANKAIAAIDRSSGAQQWNGNERSSITNFVFETETPPNSVLSYLQTMQGFEENDEALYSSCSFAAAFDGFLMGRIQHSDNGTEGGATDLISLTADGDQKDQLAQGRLTSTSQITALELLSGRQEEAYSRTSSEDQKAIRQDSGEPQDRVETNMDREAICREKT</sequence>
<organism evidence="3 4">
    <name type="scientific">Opisthorchis viverrini</name>
    <name type="common">Southeast Asian liver fluke</name>
    <dbReference type="NCBI Taxonomy" id="6198"/>
    <lineage>
        <taxon>Eukaryota</taxon>
        <taxon>Metazoa</taxon>
        <taxon>Spiralia</taxon>
        <taxon>Lophotrochozoa</taxon>
        <taxon>Platyhelminthes</taxon>
        <taxon>Trematoda</taxon>
        <taxon>Digenea</taxon>
        <taxon>Opisthorchiida</taxon>
        <taxon>Opisthorchiata</taxon>
        <taxon>Opisthorchiidae</taxon>
        <taxon>Opisthorchis</taxon>
    </lineage>
</organism>
<dbReference type="GeneID" id="20320274"/>
<feature type="compositionally biased region" description="Polar residues" evidence="2">
    <location>
        <begin position="34"/>
        <end position="49"/>
    </location>
</feature>
<dbReference type="AlphaFoldDB" id="A0A074ZTM1"/>
<dbReference type="EMBL" id="KL596740">
    <property type="protein sequence ID" value="KER26730.1"/>
    <property type="molecule type" value="Genomic_DNA"/>
</dbReference>
<keyword evidence="4" id="KW-1185">Reference proteome</keyword>
<dbReference type="InterPro" id="IPR019734">
    <property type="entry name" value="TPR_rpt"/>
</dbReference>
<gene>
    <name evidence="3" type="ORF">T265_06092</name>
</gene>
<dbReference type="OrthoDB" id="10006023at2759"/>
<dbReference type="InterPro" id="IPR024812">
    <property type="entry name" value="TPR_24"/>
</dbReference>
<dbReference type="InterPro" id="IPR011990">
    <property type="entry name" value="TPR-like_helical_dom_sf"/>
</dbReference>
<dbReference type="PROSITE" id="PS50005">
    <property type="entry name" value="TPR"/>
    <property type="match status" value="1"/>
</dbReference>
<dbReference type="PANTHER" id="PTHR47050:SF1">
    <property type="entry name" value="TETRATRICOPEPTIDE REPEAT PROTEIN 24-LIKE"/>
    <property type="match status" value="1"/>
</dbReference>
<feature type="region of interest" description="Disordered" evidence="2">
    <location>
        <begin position="24"/>
        <end position="49"/>
    </location>
</feature>
<evidence type="ECO:0000256" key="2">
    <source>
        <dbReference type="SAM" id="MobiDB-lite"/>
    </source>
</evidence>